<dbReference type="InterPro" id="IPR018464">
    <property type="entry name" value="CENP-O"/>
</dbReference>
<reference evidence="8 9" key="1">
    <citation type="submission" date="2020-03" db="EMBL/GenBank/DDBJ databases">
        <title>Draft Genome Sequence of Cudoniella acicularis.</title>
        <authorList>
            <person name="Buettner E."/>
            <person name="Kellner H."/>
        </authorList>
    </citation>
    <scope>NUCLEOTIDE SEQUENCE [LARGE SCALE GENOMIC DNA]</scope>
    <source>
        <strain evidence="8 9">DSM 108380</strain>
    </source>
</reference>
<keyword evidence="7" id="KW-0175">Coiled coil</keyword>
<dbReference type="PANTHER" id="PTHR14582:SF1">
    <property type="entry name" value="CENTROMERE PROTEIN O"/>
    <property type="match status" value="1"/>
</dbReference>
<dbReference type="OrthoDB" id="10050372at2759"/>
<protein>
    <recommendedName>
        <fullName evidence="10">Cenp-O kinetochore centromere component</fullName>
    </recommendedName>
</protein>
<comment type="similarity">
    <text evidence="3">Belongs to the CENP-O/MCM21 family.</text>
</comment>
<proteinExistence type="inferred from homology"/>
<name>A0A8H4RCZ6_9HELO</name>
<evidence type="ECO:0000256" key="7">
    <source>
        <dbReference type="SAM" id="Coils"/>
    </source>
</evidence>
<dbReference type="EMBL" id="JAAMPI010000996">
    <property type="protein sequence ID" value="KAF4627278.1"/>
    <property type="molecule type" value="Genomic_DNA"/>
</dbReference>
<keyword evidence="9" id="KW-1185">Reference proteome</keyword>
<evidence type="ECO:0000256" key="6">
    <source>
        <dbReference type="ARBA" id="ARBA00023328"/>
    </source>
</evidence>
<keyword evidence="6" id="KW-0137">Centromere</keyword>
<sequence>MSSIADESMVEDVVGAKLENAIASLQEQISALKSQRQLQTAAILSSHATKATLRRLKESQKQSTFERDVPTDANPLLTASKNQLLHNQQNLYRACGTITTFKIRDPDPNAVDNGDVLGIRIDVSTTGKFIKPYYVMLNKPFADSQLLRIHRHTLPPYIPLAHFAEKYLPTGKGVSAMSAKKVAGGKRQDLRLFMRALRREVVAYHNRIAVIKSLRREFKLDEKASRKGKDRERVIADISAADAEAKQIRIEWVDGKVGRCVVDDKGNVIKCVIMGEVGRDREIERAVVGRIEGIGERLKEGIY</sequence>
<evidence type="ECO:0000256" key="2">
    <source>
        <dbReference type="ARBA" id="ARBA00004584"/>
    </source>
</evidence>
<evidence type="ECO:0000256" key="3">
    <source>
        <dbReference type="ARBA" id="ARBA00007321"/>
    </source>
</evidence>
<evidence type="ECO:0000313" key="9">
    <source>
        <dbReference type="Proteomes" id="UP000566819"/>
    </source>
</evidence>
<feature type="coiled-coil region" evidence="7">
    <location>
        <begin position="15"/>
        <end position="42"/>
    </location>
</feature>
<accession>A0A8H4RCZ6</accession>
<dbReference type="Proteomes" id="UP000566819">
    <property type="component" value="Unassembled WGS sequence"/>
</dbReference>
<evidence type="ECO:0000313" key="8">
    <source>
        <dbReference type="EMBL" id="KAF4627278.1"/>
    </source>
</evidence>
<evidence type="ECO:0000256" key="5">
    <source>
        <dbReference type="ARBA" id="ARBA00023242"/>
    </source>
</evidence>
<dbReference type="PANTHER" id="PTHR14582">
    <property type="entry name" value="INNER KINETOCHORE SUBUNIT MAL2"/>
    <property type="match status" value="1"/>
</dbReference>
<keyword evidence="5" id="KW-0539">Nucleus</keyword>
<gene>
    <name evidence="8" type="ORF">G7Y89_g10877</name>
</gene>
<comment type="caution">
    <text evidence="8">The sequence shown here is derived from an EMBL/GenBank/DDBJ whole genome shotgun (WGS) entry which is preliminary data.</text>
</comment>
<evidence type="ECO:0008006" key="10">
    <source>
        <dbReference type="Google" id="ProtNLM"/>
    </source>
</evidence>
<dbReference type="AlphaFoldDB" id="A0A8H4RCZ6"/>
<evidence type="ECO:0000256" key="4">
    <source>
        <dbReference type="ARBA" id="ARBA00022454"/>
    </source>
</evidence>
<dbReference type="Pfam" id="PF09496">
    <property type="entry name" value="CENP-O"/>
    <property type="match status" value="1"/>
</dbReference>
<organism evidence="8 9">
    <name type="scientific">Cudoniella acicularis</name>
    <dbReference type="NCBI Taxonomy" id="354080"/>
    <lineage>
        <taxon>Eukaryota</taxon>
        <taxon>Fungi</taxon>
        <taxon>Dikarya</taxon>
        <taxon>Ascomycota</taxon>
        <taxon>Pezizomycotina</taxon>
        <taxon>Leotiomycetes</taxon>
        <taxon>Helotiales</taxon>
        <taxon>Tricladiaceae</taxon>
        <taxon>Cudoniella</taxon>
    </lineage>
</organism>
<evidence type="ECO:0000256" key="1">
    <source>
        <dbReference type="ARBA" id="ARBA00004123"/>
    </source>
</evidence>
<keyword evidence="4" id="KW-0158">Chromosome</keyword>
<comment type="subcellular location">
    <subcellularLocation>
        <location evidence="2">Chromosome</location>
        <location evidence="2">Centromere</location>
    </subcellularLocation>
    <subcellularLocation>
        <location evidence="1">Nucleus</location>
    </subcellularLocation>
</comment>
<dbReference type="GO" id="GO:0031511">
    <property type="term" value="C:Mis6-Sim4 complex"/>
    <property type="evidence" value="ECO:0007669"/>
    <property type="project" value="TreeGrafter"/>
</dbReference>
<dbReference type="GO" id="GO:0005634">
    <property type="term" value="C:nucleus"/>
    <property type="evidence" value="ECO:0007669"/>
    <property type="project" value="UniProtKB-SubCell"/>
</dbReference>